<dbReference type="GO" id="GO:0046872">
    <property type="term" value="F:metal ion binding"/>
    <property type="evidence" value="ECO:0007669"/>
    <property type="project" value="UniProtKB-KW"/>
</dbReference>
<dbReference type="Proteomes" id="UP000276741">
    <property type="component" value="Chromosome"/>
</dbReference>
<evidence type="ECO:0000313" key="7">
    <source>
        <dbReference type="Proteomes" id="UP000276741"/>
    </source>
</evidence>
<dbReference type="GO" id="GO:0016811">
    <property type="term" value="F:hydrolase activity, acting on carbon-nitrogen (but not peptide) bonds, in linear amides"/>
    <property type="evidence" value="ECO:0007669"/>
    <property type="project" value="TreeGrafter"/>
</dbReference>
<evidence type="ECO:0000256" key="1">
    <source>
        <dbReference type="ARBA" id="ARBA00001947"/>
    </source>
</evidence>
<dbReference type="SUPFAM" id="SSF102215">
    <property type="entry name" value="Creatininase"/>
    <property type="match status" value="1"/>
</dbReference>
<dbReference type="OrthoDB" id="46121at2157"/>
<keyword evidence="3" id="KW-0378">Hydrolase</keyword>
<keyword evidence="7" id="KW-1185">Reference proteome</keyword>
<evidence type="ECO:0000256" key="4">
    <source>
        <dbReference type="ARBA" id="ARBA00022833"/>
    </source>
</evidence>
<evidence type="ECO:0000313" key="5">
    <source>
        <dbReference type="EMBL" id="BBD73100.1"/>
    </source>
</evidence>
<dbReference type="Gene3D" id="3.40.50.10310">
    <property type="entry name" value="Creatininase"/>
    <property type="match status" value="1"/>
</dbReference>
<reference evidence="6" key="4">
    <citation type="submission" date="2020-09" db="EMBL/GenBank/DDBJ databases">
        <authorList>
            <person name="Sun Q."/>
            <person name="Ohkuma M."/>
        </authorList>
    </citation>
    <scope>NUCLEOTIDE SEQUENCE</scope>
    <source>
        <strain evidence="6">JCM 31740</strain>
    </source>
</reference>
<keyword evidence="2" id="KW-0479">Metal-binding</keyword>
<dbReference type="PANTHER" id="PTHR35005:SF1">
    <property type="entry name" value="2-AMINO-5-FORMYLAMINO-6-RIBOSYLAMINOPYRIMIDIN-4(3H)-ONE 5'-MONOPHOSPHATE DEFORMYLASE"/>
    <property type="match status" value="1"/>
</dbReference>
<proteinExistence type="predicted"/>
<dbReference type="GeneID" id="38666998"/>
<evidence type="ECO:0000256" key="2">
    <source>
        <dbReference type="ARBA" id="ARBA00022723"/>
    </source>
</evidence>
<protein>
    <submittedName>
        <fullName evidence="5">Creatininase</fullName>
    </submittedName>
</protein>
<dbReference type="PANTHER" id="PTHR35005">
    <property type="entry name" value="3-DEHYDRO-SCYLLO-INOSOSE HYDROLASE"/>
    <property type="match status" value="1"/>
</dbReference>
<accession>A0A348B4J8</accession>
<reference evidence="5" key="3">
    <citation type="journal article" date="2019" name="BMC Res. Notes">
        <title>Complete genome sequence of the Sulfodiicoccus acidiphilus strain HS-1T, the first crenarchaeon that lacks polB3, isolated from an acidic hot spring in Ohwaku-dani, Hakone, Japan.</title>
        <authorList>
            <person name="Sakai H.D."/>
            <person name="Kurosawa N."/>
        </authorList>
    </citation>
    <scope>NUCLEOTIDE SEQUENCE</scope>
    <source>
        <strain evidence="5">HS-1</strain>
    </source>
</reference>
<organism evidence="5 7">
    <name type="scientific">Sulfodiicoccus acidiphilus</name>
    <dbReference type="NCBI Taxonomy" id="1670455"/>
    <lineage>
        <taxon>Archaea</taxon>
        <taxon>Thermoproteota</taxon>
        <taxon>Thermoprotei</taxon>
        <taxon>Sulfolobales</taxon>
        <taxon>Sulfolobaceae</taxon>
        <taxon>Sulfodiicoccus</taxon>
    </lineage>
</organism>
<dbReference type="EMBL" id="AP018553">
    <property type="protein sequence ID" value="BBD73100.1"/>
    <property type="molecule type" value="Genomic_DNA"/>
</dbReference>
<dbReference type="InterPro" id="IPR003785">
    <property type="entry name" value="Creatininase/forma_Hydrolase"/>
</dbReference>
<reference evidence="7" key="2">
    <citation type="submission" date="2018-04" db="EMBL/GenBank/DDBJ databases">
        <title>Complete genome sequence of Sulfodiicoccus acidiphilus strain HS-1.</title>
        <authorList>
            <person name="Sakai H.D."/>
            <person name="Kurosawa N."/>
        </authorList>
    </citation>
    <scope>NUCLEOTIDE SEQUENCE [LARGE SCALE GENOMIC DNA]</scope>
    <source>
        <strain evidence="7">HS-1</strain>
    </source>
</reference>
<dbReference type="AlphaFoldDB" id="A0A348B4J8"/>
<dbReference type="GO" id="GO:0009231">
    <property type="term" value="P:riboflavin biosynthetic process"/>
    <property type="evidence" value="ECO:0007669"/>
    <property type="project" value="TreeGrafter"/>
</dbReference>
<evidence type="ECO:0000313" key="6">
    <source>
        <dbReference type="EMBL" id="GGU00776.1"/>
    </source>
</evidence>
<sequence>MRLLDVKRDEVGGVGLLPTGSLEQHGPHLPMGTDCILSQYVAEEAAKEVPESLLFPALCYGVSLEHQGFPYVGVSGETFMKLVREVLETSTSAGVRRTVIVNGHGGNEPYLKVVQREFNFSHREAKVYVHNLATYGGDLHAGVRETSELYVVNRELVDSERMRSVDPSFREGIFERLGVKEATKDGVADSSGRLVVDEELGRRMLRTDVLRVVSLVREFLKELKGTA</sequence>
<comment type="cofactor">
    <cofactor evidence="1">
        <name>Zn(2+)</name>
        <dbReference type="ChEBI" id="CHEBI:29105"/>
    </cofactor>
</comment>
<gene>
    <name evidence="6" type="ORF">GCM10007116_17570</name>
    <name evidence="5" type="ORF">HS1genome_1489</name>
</gene>
<dbReference type="Pfam" id="PF02633">
    <property type="entry name" value="Creatininase"/>
    <property type="match status" value="1"/>
</dbReference>
<dbReference type="EMBL" id="BMQS01000017">
    <property type="protein sequence ID" value="GGU00776.1"/>
    <property type="molecule type" value="Genomic_DNA"/>
</dbReference>
<evidence type="ECO:0000256" key="3">
    <source>
        <dbReference type="ARBA" id="ARBA00022801"/>
    </source>
</evidence>
<name>A0A348B4J8_9CREN</name>
<dbReference type="RefSeq" id="WP_126450256.1">
    <property type="nucleotide sequence ID" value="NZ_AP018553.1"/>
</dbReference>
<reference evidence="6" key="1">
    <citation type="journal article" date="2014" name="Int. J. Syst. Evol. Microbiol.">
        <title>Complete genome sequence of Corynebacterium casei LMG S-19264T (=DSM 44701T), isolated from a smear-ripened cheese.</title>
        <authorList>
            <consortium name="US DOE Joint Genome Institute (JGI-PGF)"/>
            <person name="Walter F."/>
            <person name="Albersmeier A."/>
            <person name="Kalinowski J."/>
            <person name="Ruckert C."/>
        </authorList>
    </citation>
    <scope>NUCLEOTIDE SEQUENCE</scope>
    <source>
        <strain evidence="6">JCM 31740</strain>
    </source>
</reference>
<dbReference type="Proteomes" id="UP000616143">
    <property type="component" value="Unassembled WGS sequence"/>
</dbReference>
<dbReference type="InterPro" id="IPR024087">
    <property type="entry name" value="Creatininase-like_sf"/>
</dbReference>
<dbReference type="KEGG" id="sacd:HS1genome_1489"/>
<keyword evidence="4" id="KW-0862">Zinc</keyword>